<dbReference type="AlphaFoldDB" id="A0A6G1F0P2"/>
<organism evidence="6 7">
    <name type="scientific">Oryza meyeriana var. granulata</name>
    <dbReference type="NCBI Taxonomy" id="110450"/>
    <lineage>
        <taxon>Eukaryota</taxon>
        <taxon>Viridiplantae</taxon>
        <taxon>Streptophyta</taxon>
        <taxon>Embryophyta</taxon>
        <taxon>Tracheophyta</taxon>
        <taxon>Spermatophyta</taxon>
        <taxon>Magnoliopsida</taxon>
        <taxon>Liliopsida</taxon>
        <taxon>Poales</taxon>
        <taxon>Poaceae</taxon>
        <taxon>BOP clade</taxon>
        <taxon>Oryzoideae</taxon>
        <taxon>Oryzeae</taxon>
        <taxon>Oryzinae</taxon>
        <taxon>Oryza</taxon>
        <taxon>Oryza meyeriana</taxon>
    </lineage>
</organism>
<feature type="region of interest" description="Disordered" evidence="4">
    <location>
        <begin position="169"/>
        <end position="206"/>
    </location>
</feature>
<evidence type="ECO:0000259" key="5">
    <source>
        <dbReference type="PROSITE" id="PS01031"/>
    </source>
</evidence>
<comment type="caution">
    <text evidence="6">The sequence shown here is derived from an EMBL/GenBank/DDBJ whole genome shotgun (WGS) entry which is preliminary data.</text>
</comment>
<dbReference type="EMBL" id="SPHZ02000002">
    <property type="protein sequence ID" value="KAF0930409.1"/>
    <property type="molecule type" value="Genomic_DNA"/>
</dbReference>
<accession>A0A6G1F0P2</accession>
<dbReference type="PROSITE" id="PS01031">
    <property type="entry name" value="SHSP"/>
    <property type="match status" value="1"/>
</dbReference>
<evidence type="ECO:0000313" key="7">
    <source>
        <dbReference type="Proteomes" id="UP000479710"/>
    </source>
</evidence>
<dbReference type="SUPFAM" id="SSF49764">
    <property type="entry name" value="HSP20-like chaperones"/>
    <property type="match status" value="1"/>
</dbReference>
<dbReference type="GO" id="GO:0009408">
    <property type="term" value="P:response to heat"/>
    <property type="evidence" value="ECO:0007669"/>
    <property type="project" value="InterPro"/>
</dbReference>
<proteinExistence type="inferred from homology"/>
<name>A0A6G1F0P2_9ORYZ</name>
<evidence type="ECO:0000256" key="1">
    <source>
        <dbReference type="ARBA" id="ARBA00023016"/>
    </source>
</evidence>
<feature type="compositionally biased region" description="Basic and acidic residues" evidence="4">
    <location>
        <begin position="183"/>
        <end position="206"/>
    </location>
</feature>
<dbReference type="OrthoDB" id="1431247at2759"/>
<sequence>MSMVVASYALVSRSPVITKASSGTHSQSWRPPPFFFPASAAIKCRRPTLSVACSAGPPEKHRPVFTIPPTALLYPVAAPDGKERWEIKDGEDNVQVWLQVPGISEEDLEITTTDDLLEIKRKGEPRPGDVHGVGSFHLRLLLTKEHVSSQVTAVLKAGMLQVTVPKSKDLQRTVVKIGQPPKDPPKPPAKDPSNEPLKDPPSKLPK</sequence>
<reference evidence="6 7" key="1">
    <citation type="submission" date="2019-11" db="EMBL/GenBank/DDBJ databases">
        <title>Whole genome sequence of Oryza granulata.</title>
        <authorList>
            <person name="Li W."/>
        </authorList>
    </citation>
    <scope>NUCLEOTIDE SEQUENCE [LARGE SCALE GENOMIC DNA]</scope>
    <source>
        <strain evidence="7">cv. Menghai</strain>
        <tissue evidence="6">Leaf</tissue>
    </source>
</reference>
<evidence type="ECO:0000256" key="4">
    <source>
        <dbReference type="SAM" id="MobiDB-lite"/>
    </source>
</evidence>
<evidence type="ECO:0000256" key="2">
    <source>
        <dbReference type="PROSITE-ProRule" id="PRU00285"/>
    </source>
</evidence>
<feature type="domain" description="SHSP" evidence="5">
    <location>
        <begin position="76"/>
        <end position="180"/>
    </location>
</feature>
<keyword evidence="7" id="KW-1185">Reference proteome</keyword>
<dbReference type="InterPro" id="IPR002068">
    <property type="entry name" value="A-crystallin/Hsp20_dom"/>
</dbReference>
<evidence type="ECO:0000256" key="3">
    <source>
        <dbReference type="RuleBase" id="RU003616"/>
    </source>
</evidence>
<dbReference type="Pfam" id="PF00011">
    <property type="entry name" value="HSP20"/>
    <property type="match status" value="1"/>
</dbReference>
<gene>
    <name evidence="6" type="ORF">E2562_032290</name>
</gene>
<dbReference type="PANTHER" id="PTHR46733">
    <property type="entry name" value="26.5 KDA HEAT SHOCK PROTEIN, MITOCHONDRIAL"/>
    <property type="match status" value="1"/>
</dbReference>
<evidence type="ECO:0000313" key="6">
    <source>
        <dbReference type="EMBL" id="KAF0930409.1"/>
    </source>
</evidence>
<dbReference type="Proteomes" id="UP000479710">
    <property type="component" value="Unassembled WGS sequence"/>
</dbReference>
<protein>
    <recommendedName>
        <fullName evidence="5">SHSP domain-containing protein</fullName>
    </recommendedName>
</protein>
<dbReference type="CDD" id="cd06464">
    <property type="entry name" value="ACD_sHsps-like"/>
    <property type="match status" value="1"/>
</dbReference>
<dbReference type="Gene3D" id="2.60.40.790">
    <property type="match status" value="1"/>
</dbReference>
<dbReference type="InterPro" id="IPR044587">
    <property type="entry name" value="HSP21-like"/>
</dbReference>
<comment type="similarity">
    <text evidence="2 3">Belongs to the small heat shock protein (HSP20) family.</text>
</comment>
<dbReference type="InterPro" id="IPR008978">
    <property type="entry name" value="HSP20-like_chaperone"/>
</dbReference>
<keyword evidence="1" id="KW-0346">Stress response</keyword>
<dbReference type="PANTHER" id="PTHR46733:SF7">
    <property type="entry name" value="HSP20_ALPHA CRYSTALLIN FAMILY PROTEIN, EXPRESSED"/>
    <property type="match status" value="1"/>
</dbReference>